<protein>
    <recommendedName>
        <fullName evidence="1">Terminase ATPase subunit N-terminal domain-containing protein</fullName>
    </recommendedName>
</protein>
<dbReference type="Proteomes" id="UP000600171">
    <property type="component" value="Unassembled WGS sequence"/>
</dbReference>
<dbReference type="Gene3D" id="1.10.10.60">
    <property type="entry name" value="Homeodomain-like"/>
    <property type="match status" value="1"/>
</dbReference>
<gene>
    <name evidence="2" type="ORF">GCM10007359_01930</name>
</gene>
<keyword evidence="3" id="KW-1185">Reference proteome</keyword>
<sequence length="195" mass="22175">MFVMTVDQRNSSKNDDLIPYLEHELLQENTAIHPLRGFQRTAGDEAQAVFDDPHDLLTATLFLSRQGRWHLGIGSGEIEKPLPENTREGRGAAFVHARKAVERAKKSTAHIAFESNSRYSNLIEATLQLLMSIEEDRNDSWQQAGELYSQGFTQKEIAQKLDTYQSAVSRSLKLGHWKETRRILSELEPLLAEEV</sequence>
<comment type="caution">
    <text evidence="2">The sequence shown here is derived from an EMBL/GenBank/DDBJ whole genome shotgun (WGS) entry which is preliminary data.</text>
</comment>
<organism evidence="2 3">
    <name type="scientific">Rothia aerolata</name>
    <dbReference type="NCBI Taxonomy" id="1812262"/>
    <lineage>
        <taxon>Bacteria</taxon>
        <taxon>Bacillati</taxon>
        <taxon>Actinomycetota</taxon>
        <taxon>Actinomycetes</taxon>
        <taxon>Micrococcales</taxon>
        <taxon>Micrococcaceae</taxon>
        <taxon>Rothia</taxon>
    </lineage>
</organism>
<evidence type="ECO:0000259" key="1">
    <source>
        <dbReference type="Pfam" id="PF06056"/>
    </source>
</evidence>
<dbReference type="EMBL" id="BMDC01000001">
    <property type="protein sequence ID" value="GGH57120.1"/>
    <property type="molecule type" value="Genomic_DNA"/>
</dbReference>
<name>A0A917MS01_9MICC</name>
<accession>A0A917MS01</accession>
<evidence type="ECO:0000313" key="2">
    <source>
        <dbReference type="EMBL" id="GGH57120.1"/>
    </source>
</evidence>
<feature type="domain" description="Terminase ATPase subunit N-terminal" evidence="1">
    <location>
        <begin position="142"/>
        <end position="180"/>
    </location>
</feature>
<proteinExistence type="predicted"/>
<dbReference type="InterPro" id="IPR010332">
    <property type="entry name" value="ATPase_terminase-su_N"/>
</dbReference>
<dbReference type="Pfam" id="PF06056">
    <property type="entry name" value="Terminase_5"/>
    <property type="match status" value="1"/>
</dbReference>
<evidence type="ECO:0000313" key="3">
    <source>
        <dbReference type="Proteomes" id="UP000600171"/>
    </source>
</evidence>
<reference evidence="2 3" key="1">
    <citation type="journal article" date="2014" name="Int. J. Syst. Evol. Microbiol.">
        <title>Complete genome sequence of Corynebacterium casei LMG S-19264T (=DSM 44701T), isolated from a smear-ripened cheese.</title>
        <authorList>
            <consortium name="US DOE Joint Genome Institute (JGI-PGF)"/>
            <person name="Walter F."/>
            <person name="Albersmeier A."/>
            <person name="Kalinowski J."/>
            <person name="Ruckert C."/>
        </authorList>
    </citation>
    <scope>NUCLEOTIDE SEQUENCE [LARGE SCALE GENOMIC DNA]</scope>
    <source>
        <strain evidence="2 3">CCM 8669</strain>
    </source>
</reference>
<dbReference type="AlphaFoldDB" id="A0A917MS01"/>